<dbReference type="InterPro" id="IPR024654">
    <property type="entry name" value="Calcineurin-like_PHP_lpxH"/>
</dbReference>
<organism evidence="3 4">
    <name type="scientific">Haloferax mucosum ATCC BAA-1512</name>
    <dbReference type="NCBI Taxonomy" id="662479"/>
    <lineage>
        <taxon>Archaea</taxon>
        <taxon>Methanobacteriati</taxon>
        <taxon>Methanobacteriota</taxon>
        <taxon>Stenosarchaea group</taxon>
        <taxon>Halobacteria</taxon>
        <taxon>Halobacteriales</taxon>
        <taxon>Haloferacaceae</taxon>
        <taxon>Haloferax</taxon>
    </lineage>
</organism>
<dbReference type="EC" id="3.1.4.-" evidence="1"/>
<comment type="caution">
    <text evidence="3">The sequence shown here is derived from an EMBL/GenBank/DDBJ whole genome shotgun (WGS) entry which is preliminary data.</text>
</comment>
<dbReference type="OrthoDB" id="9959at2157"/>
<proteinExistence type="inferred from homology"/>
<dbReference type="STRING" id="662479.C440_05253"/>
<dbReference type="PATRIC" id="fig|662479.7.peg.1076"/>
<dbReference type="InterPro" id="IPR029052">
    <property type="entry name" value="Metallo-depent_PP-like"/>
</dbReference>
<dbReference type="EMBL" id="AOLN01000007">
    <property type="protein sequence ID" value="ELZ96528.1"/>
    <property type="molecule type" value="Genomic_DNA"/>
</dbReference>
<dbReference type="InterPro" id="IPR000979">
    <property type="entry name" value="Phosphodiesterase_MJ0936/Vps29"/>
</dbReference>
<reference evidence="3 4" key="1">
    <citation type="journal article" date="2014" name="PLoS Genet.">
        <title>Phylogenetically driven sequencing of extremely halophilic archaea reveals strategies for static and dynamic osmo-response.</title>
        <authorList>
            <person name="Becker E.A."/>
            <person name="Seitzer P.M."/>
            <person name="Tritt A."/>
            <person name="Larsen D."/>
            <person name="Krusor M."/>
            <person name="Yao A.I."/>
            <person name="Wu D."/>
            <person name="Madern D."/>
            <person name="Eisen J.A."/>
            <person name="Darling A.E."/>
            <person name="Facciotti M.T."/>
        </authorList>
    </citation>
    <scope>NUCLEOTIDE SEQUENCE [LARGE SCALE GENOMIC DNA]</scope>
    <source>
        <strain evidence="3 4">ATCC BAA-1512</strain>
    </source>
</reference>
<dbReference type="PANTHER" id="PTHR11124">
    <property type="entry name" value="VACUOLAR SORTING PROTEIN VPS29"/>
    <property type="match status" value="1"/>
</dbReference>
<evidence type="ECO:0000313" key="4">
    <source>
        <dbReference type="Proteomes" id="UP000011550"/>
    </source>
</evidence>
<dbReference type="RefSeq" id="WP_008318923.1">
    <property type="nucleotide sequence ID" value="NZ_AOLN01000007.1"/>
</dbReference>
<dbReference type="AlphaFoldDB" id="M0IL16"/>
<evidence type="ECO:0000313" key="3">
    <source>
        <dbReference type="EMBL" id="ELZ96528.1"/>
    </source>
</evidence>
<dbReference type="GO" id="GO:0046872">
    <property type="term" value="F:metal ion binding"/>
    <property type="evidence" value="ECO:0007669"/>
    <property type="project" value="UniProtKB-KW"/>
</dbReference>
<accession>M0IL16</accession>
<comment type="cofactor">
    <cofactor evidence="1">
        <name>a divalent metal cation</name>
        <dbReference type="ChEBI" id="CHEBI:60240"/>
    </cofactor>
</comment>
<evidence type="ECO:0000259" key="2">
    <source>
        <dbReference type="Pfam" id="PF12850"/>
    </source>
</evidence>
<gene>
    <name evidence="3" type="ORF">C440_05253</name>
</gene>
<dbReference type="Gene3D" id="3.60.21.10">
    <property type="match status" value="1"/>
</dbReference>
<keyword evidence="1" id="KW-0479">Metal-binding</keyword>
<keyword evidence="4" id="KW-1185">Reference proteome</keyword>
<comment type="similarity">
    <text evidence="1">Belongs to the metallophosphoesterase superfamily. YfcE family.</text>
</comment>
<dbReference type="SUPFAM" id="SSF56300">
    <property type="entry name" value="Metallo-dependent phosphatases"/>
    <property type="match status" value="1"/>
</dbReference>
<name>M0IL16_9EURY</name>
<sequence length="172" mass="17615">MRLAMLSDTHVPGRADGIPTWVEDRVRAADLVIHAGDFDSVETLDRLRSLSSNFVGVCGNIDPPEVDLPIVNVVEVGGLTFVVTHGTGTRTGYTTRVAQVVKDAAGTGAIGIAGHIHEVIDEVADGIRILNPGTATAANADDDATMMVGSVAGGSLSVEVVRGASGGVGWDG</sequence>
<protein>
    <recommendedName>
        <fullName evidence="1">Phosphoesterase</fullName>
        <ecNumber evidence="1">3.1.4.-</ecNumber>
    </recommendedName>
</protein>
<feature type="domain" description="Calcineurin-like phosphoesterase" evidence="2">
    <location>
        <begin position="1"/>
        <end position="151"/>
    </location>
</feature>
<evidence type="ECO:0000256" key="1">
    <source>
        <dbReference type="RuleBase" id="RU362039"/>
    </source>
</evidence>
<dbReference type="GO" id="GO:0016787">
    <property type="term" value="F:hydrolase activity"/>
    <property type="evidence" value="ECO:0007669"/>
    <property type="project" value="UniProtKB-UniRule"/>
</dbReference>
<dbReference type="NCBIfam" id="TIGR00040">
    <property type="entry name" value="yfcE"/>
    <property type="match status" value="1"/>
</dbReference>
<dbReference type="Proteomes" id="UP000011550">
    <property type="component" value="Unassembled WGS sequence"/>
</dbReference>
<dbReference type="Pfam" id="PF12850">
    <property type="entry name" value="Metallophos_2"/>
    <property type="match status" value="1"/>
</dbReference>